<dbReference type="EMBL" id="MJMH01000197">
    <property type="protein sequence ID" value="OLQ87622.1"/>
    <property type="molecule type" value="Genomic_DNA"/>
</dbReference>
<evidence type="ECO:0000256" key="1">
    <source>
        <dbReference type="ARBA" id="ARBA00004429"/>
    </source>
</evidence>
<dbReference type="CDD" id="cd06579">
    <property type="entry name" value="TM_PBP1_transp_AraH_like"/>
    <property type="match status" value="1"/>
</dbReference>
<dbReference type="PANTHER" id="PTHR32196:SF21">
    <property type="entry name" value="ABC TRANSPORTER PERMEASE PROTEIN YPHD-RELATED"/>
    <property type="match status" value="1"/>
</dbReference>
<feature type="transmembrane region" description="Helical" evidence="9">
    <location>
        <begin position="61"/>
        <end position="92"/>
    </location>
</feature>
<dbReference type="PANTHER" id="PTHR32196">
    <property type="entry name" value="ABC TRANSPORTER PERMEASE PROTEIN YPHD-RELATED-RELATED"/>
    <property type="match status" value="1"/>
</dbReference>
<evidence type="ECO:0000256" key="7">
    <source>
        <dbReference type="ARBA" id="ARBA00022989"/>
    </source>
</evidence>
<keyword evidence="4" id="KW-1003">Cell membrane</keyword>
<evidence type="ECO:0000256" key="2">
    <source>
        <dbReference type="ARBA" id="ARBA00007942"/>
    </source>
</evidence>
<feature type="transmembrane region" description="Helical" evidence="9">
    <location>
        <begin position="104"/>
        <end position="125"/>
    </location>
</feature>
<keyword evidence="7 9" id="KW-1133">Transmembrane helix</keyword>
<feature type="transmembrane region" description="Helical" evidence="9">
    <location>
        <begin position="167"/>
        <end position="192"/>
    </location>
</feature>
<reference evidence="10 11" key="1">
    <citation type="submission" date="2016-09" db="EMBL/GenBank/DDBJ databases">
        <title>Genomic Taxonomy of the Vibrionaceae.</title>
        <authorList>
            <person name="Gonzalez-Castillo A."/>
            <person name="Gomez-Gil B."/>
            <person name="Enciso-Ibarra K."/>
        </authorList>
    </citation>
    <scope>NUCLEOTIDE SEQUENCE [LARGE SCALE GENOMIC DNA]</scope>
    <source>
        <strain evidence="10 11">CAIM 1902</strain>
    </source>
</reference>
<dbReference type="RefSeq" id="WP_075715797.1">
    <property type="nucleotide sequence ID" value="NZ_AP019655.1"/>
</dbReference>
<dbReference type="InterPro" id="IPR001851">
    <property type="entry name" value="ABC_transp_permease"/>
</dbReference>
<gene>
    <name evidence="10" type="ORF">BIY20_13435</name>
</gene>
<keyword evidence="11" id="KW-1185">Reference proteome</keyword>
<dbReference type="Proteomes" id="UP000186039">
    <property type="component" value="Unassembled WGS sequence"/>
</dbReference>
<dbReference type="NCBIfam" id="NF007252">
    <property type="entry name" value="PRK09699.1"/>
    <property type="match status" value="1"/>
</dbReference>
<comment type="caution">
    <text evidence="10">The sequence shown here is derived from an EMBL/GenBank/DDBJ whole genome shotgun (WGS) entry which is preliminary data.</text>
</comment>
<name>A0ABX3FAL8_9VIBR</name>
<evidence type="ECO:0000313" key="11">
    <source>
        <dbReference type="Proteomes" id="UP000186039"/>
    </source>
</evidence>
<sequence>MGATKLEKQNLPKKEVNFGKLWENYGTFAILVLMIIIFGLSSPEYFLTGNNITQIFTQSSVNVLIGMGVFFAILIAGIDLSVGSILAFSGMVTAKLMIAGLDPVLAAIIGGVFVGGALGAINGALVNYTGLHPFIITLGTNTIFRGATLIISDANSVYGFSYDFVEIFAGTLFGIPTPVIIALTVAAILWFLTTKTRLGRNIYALGGNADSAHYSGIDVKKHTMIVFIISGICAGIAGIVTTARIGSAEPLAGTGFETFAIAAAIIGGTSFFGGKGRITSVVIGGLIIGTINNGLNILQVQTYYQLVVMGGLIITAVALDQFFARKDKK</sequence>
<evidence type="ECO:0000256" key="6">
    <source>
        <dbReference type="ARBA" id="ARBA00022692"/>
    </source>
</evidence>
<evidence type="ECO:0000256" key="5">
    <source>
        <dbReference type="ARBA" id="ARBA00022519"/>
    </source>
</evidence>
<feature type="transmembrane region" description="Helical" evidence="9">
    <location>
        <begin position="278"/>
        <end position="297"/>
    </location>
</feature>
<keyword evidence="3" id="KW-0813">Transport</keyword>
<evidence type="ECO:0000256" key="3">
    <source>
        <dbReference type="ARBA" id="ARBA00022448"/>
    </source>
</evidence>
<keyword evidence="5" id="KW-0997">Cell inner membrane</keyword>
<feature type="transmembrane region" description="Helical" evidence="9">
    <location>
        <begin position="224"/>
        <end position="245"/>
    </location>
</feature>
<dbReference type="Pfam" id="PF02653">
    <property type="entry name" value="BPD_transp_2"/>
    <property type="match status" value="1"/>
</dbReference>
<evidence type="ECO:0000256" key="4">
    <source>
        <dbReference type="ARBA" id="ARBA00022475"/>
    </source>
</evidence>
<accession>A0ABX3FAL8</accession>
<organism evidence="10 11">
    <name type="scientific">Vibrio panuliri</name>
    <dbReference type="NCBI Taxonomy" id="1381081"/>
    <lineage>
        <taxon>Bacteria</taxon>
        <taxon>Pseudomonadati</taxon>
        <taxon>Pseudomonadota</taxon>
        <taxon>Gammaproteobacteria</taxon>
        <taxon>Vibrionales</taxon>
        <taxon>Vibrionaceae</taxon>
        <taxon>Vibrio</taxon>
    </lineage>
</organism>
<keyword evidence="8 9" id="KW-0472">Membrane</keyword>
<keyword evidence="6 9" id="KW-0812">Transmembrane</keyword>
<evidence type="ECO:0000313" key="10">
    <source>
        <dbReference type="EMBL" id="OLQ87622.1"/>
    </source>
</evidence>
<feature type="transmembrane region" description="Helical" evidence="9">
    <location>
        <begin position="303"/>
        <end position="323"/>
    </location>
</feature>
<comment type="subcellular location">
    <subcellularLocation>
        <location evidence="1">Cell inner membrane</location>
        <topology evidence="1">Multi-pass membrane protein</topology>
    </subcellularLocation>
</comment>
<evidence type="ECO:0000256" key="8">
    <source>
        <dbReference type="ARBA" id="ARBA00023136"/>
    </source>
</evidence>
<comment type="similarity">
    <text evidence="2">Belongs to the binding-protein-dependent transport system permease family. AraH/RbsC subfamily.</text>
</comment>
<protein>
    <submittedName>
        <fullName evidence="10">Allose ABC transporter</fullName>
    </submittedName>
</protein>
<feature type="transmembrane region" description="Helical" evidence="9">
    <location>
        <begin position="251"/>
        <end position="271"/>
    </location>
</feature>
<evidence type="ECO:0000256" key="9">
    <source>
        <dbReference type="SAM" id="Phobius"/>
    </source>
</evidence>
<proteinExistence type="inferred from homology"/>
<feature type="transmembrane region" description="Helical" evidence="9">
    <location>
        <begin position="21"/>
        <end position="41"/>
    </location>
</feature>